<comment type="caution">
    <text evidence="3">The sequence shown here is derived from an EMBL/GenBank/DDBJ whole genome shotgun (WGS) entry which is preliminary data.</text>
</comment>
<keyword evidence="3" id="KW-0378">Hydrolase</keyword>
<protein>
    <submittedName>
        <fullName evidence="3">Endonuclease/exonuclease/phosphatase family protein</fullName>
    </submittedName>
</protein>
<feature type="domain" description="Endonuclease/exonuclease/phosphatase" evidence="2">
    <location>
        <begin position="109"/>
        <end position="311"/>
    </location>
</feature>
<evidence type="ECO:0000259" key="2">
    <source>
        <dbReference type="Pfam" id="PF03372"/>
    </source>
</evidence>
<keyword evidence="1" id="KW-0812">Transmembrane</keyword>
<dbReference type="RefSeq" id="WP_379090370.1">
    <property type="nucleotide sequence ID" value="NZ_JBHTJO010000001.1"/>
</dbReference>
<evidence type="ECO:0000313" key="4">
    <source>
        <dbReference type="Proteomes" id="UP001597102"/>
    </source>
</evidence>
<proteinExistence type="predicted"/>
<feature type="transmembrane region" description="Helical" evidence="1">
    <location>
        <begin position="62"/>
        <end position="82"/>
    </location>
</feature>
<dbReference type="InterPro" id="IPR005135">
    <property type="entry name" value="Endo/exonuclease/phosphatase"/>
</dbReference>
<dbReference type="GO" id="GO:0004519">
    <property type="term" value="F:endonuclease activity"/>
    <property type="evidence" value="ECO:0007669"/>
    <property type="project" value="UniProtKB-KW"/>
</dbReference>
<sequence>MAALSVAFFILAAIVIVGSYLPLIPTHAGIVRICDFPRPQLLIGGAVALAGLALTTSWQDPLFWIAAVLLIPALVLQALRIWPYMPLLPPPTRPPAKPETRKLSLLMANVRRENRNADTLVTLLKQYDPDIAFIVEIDDWWKDQLQPIADRYPHVTALPQDNGYGLLFMTRLPLEACEIRHLVRKEIPSLRAKLSLEPGNSFWFYGLHPEPPGPVQDAEDRDAELLIVAREMRDDGEASVVAGDLNDVAWSRTTSSFQRISSSQDPRRGRGLYATFHADYWFARWPLDHLFHTHEFATKEIEVLPHIGSDHFPVFARLSYVGEP</sequence>
<accession>A0ABW3JES3</accession>
<dbReference type="SUPFAM" id="SSF56219">
    <property type="entry name" value="DNase I-like"/>
    <property type="match status" value="1"/>
</dbReference>
<evidence type="ECO:0000313" key="3">
    <source>
        <dbReference type="EMBL" id="MFD0987932.1"/>
    </source>
</evidence>
<feature type="transmembrane region" description="Helical" evidence="1">
    <location>
        <begin position="36"/>
        <end position="56"/>
    </location>
</feature>
<dbReference type="Pfam" id="PF03372">
    <property type="entry name" value="Exo_endo_phos"/>
    <property type="match status" value="1"/>
</dbReference>
<gene>
    <name evidence="3" type="ORF">ACFQ2F_12570</name>
</gene>
<dbReference type="EMBL" id="JBHTJO010000001">
    <property type="protein sequence ID" value="MFD0987932.1"/>
    <property type="molecule type" value="Genomic_DNA"/>
</dbReference>
<reference evidence="4" key="1">
    <citation type="journal article" date="2019" name="Int. J. Syst. Evol. Microbiol.">
        <title>The Global Catalogue of Microorganisms (GCM) 10K type strain sequencing project: providing services to taxonomists for standard genome sequencing and annotation.</title>
        <authorList>
            <consortium name="The Broad Institute Genomics Platform"/>
            <consortium name="The Broad Institute Genome Sequencing Center for Infectious Disease"/>
            <person name="Wu L."/>
            <person name="Ma J."/>
        </authorList>
    </citation>
    <scope>NUCLEOTIDE SEQUENCE [LARGE SCALE GENOMIC DNA]</scope>
    <source>
        <strain evidence="4">CCUG 61697</strain>
    </source>
</reference>
<evidence type="ECO:0000256" key="1">
    <source>
        <dbReference type="SAM" id="Phobius"/>
    </source>
</evidence>
<keyword evidence="1" id="KW-1133">Transmembrane helix</keyword>
<keyword evidence="3" id="KW-0540">Nuclease</keyword>
<keyword evidence="4" id="KW-1185">Reference proteome</keyword>
<organism evidence="3 4">
    <name type="scientific">Methyloligella solikamskensis</name>
    <dbReference type="NCBI Taxonomy" id="1177756"/>
    <lineage>
        <taxon>Bacteria</taxon>
        <taxon>Pseudomonadati</taxon>
        <taxon>Pseudomonadota</taxon>
        <taxon>Alphaproteobacteria</taxon>
        <taxon>Hyphomicrobiales</taxon>
        <taxon>Hyphomicrobiaceae</taxon>
        <taxon>Methyloligella</taxon>
    </lineage>
</organism>
<keyword evidence="3" id="KW-0255">Endonuclease</keyword>
<keyword evidence="1" id="KW-0472">Membrane</keyword>
<dbReference type="Proteomes" id="UP001597102">
    <property type="component" value="Unassembled WGS sequence"/>
</dbReference>
<name>A0ABW3JES3_9HYPH</name>
<dbReference type="InterPro" id="IPR036691">
    <property type="entry name" value="Endo/exonu/phosph_ase_sf"/>
</dbReference>
<feature type="transmembrane region" description="Helical" evidence="1">
    <location>
        <begin position="6"/>
        <end position="24"/>
    </location>
</feature>
<dbReference type="Gene3D" id="3.60.10.10">
    <property type="entry name" value="Endonuclease/exonuclease/phosphatase"/>
    <property type="match status" value="1"/>
</dbReference>